<gene>
    <name evidence="3" type="ORF">PROFUN_14425</name>
    <name evidence="2" type="ORF">PROFUN_17063</name>
</gene>
<dbReference type="GO" id="GO:0016459">
    <property type="term" value="C:myosin complex"/>
    <property type="evidence" value="ECO:0007669"/>
    <property type="project" value="InterPro"/>
</dbReference>
<dbReference type="Proteomes" id="UP000241769">
    <property type="component" value="Unassembled WGS sequence"/>
</dbReference>
<dbReference type="AlphaFoldDB" id="A0A2P6N079"/>
<evidence type="ECO:0000313" key="4">
    <source>
        <dbReference type="Proteomes" id="UP000241769"/>
    </source>
</evidence>
<dbReference type="InParanoid" id="A0A2P6N079"/>
<dbReference type="EMBL" id="MDYQ01000708">
    <property type="protein sequence ID" value="PRP73015.1"/>
    <property type="molecule type" value="Genomic_DNA"/>
</dbReference>
<organism evidence="3 4">
    <name type="scientific">Planoprotostelium fungivorum</name>
    <dbReference type="NCBI Taxonomy" id="1890364"/>
    <lineage>
        <taxon>Eukaryota</taxon>
        <taxon>Amoebozoa</taxon>
        <taxon>Evosea</taxon>
        <taxon>Variosea</taxon>
        <taxon>Cavosteliida</taxon>
        <taxon>Cavosteliaceae</taxon>
        <taxon>Planoprotostelium</taxon>
    </lineage>
</organism>
<name>A0A2P6N079_9EUKA</name>
<dbReference type="OrthoDB" id="6108017at2759"/>
<dbReference type="SUPFAM" id="SSF52540">
    <property type="entry name" value="P-loop containing nucleoside triphosphate hydrolases"/>
    <property type="match status" value="1"/>
</dbReference>
<feature type="non-terminal residue" evidence="3">
    <location>
        <position position="1"/>
    </location>
</feature>
<evidence type="ECO:0000313" key="3">
    <source>
        <dbReference type="EMBL" id="PRP77368.1"/>
    </source>
</evidence>
<comment type="caution">
    <text evidence="3">The sequence shown here is derived from an EMBL/GenBank/DDBJ whole genome shotgun (WGS) entry which is preliminary data.</text>
</comment>
<dbReference type="InterPro" id="IPR000048">
    <property type="entry name" value="IQ_motif_EF-hand-BS"/>
</dbReference>
<evidence type="ECO:0000259" key="1">
    <source>
        <dbReference type="PROSITE" id="PS51757"/>
    </source>
</evidence>
<protein>
    <submittedName>
        <fullName evidence="3">Myosin IA heavy chain</fullName>
    </submittedName>
</protein>
<dbReference type="CDD" id="cd23767">
    <property type="entry name" value="IQCD"/>
    <property type="match status" value="1"/>
</dbReference>
<keyword evidence="4" id="KW-1185">Reference proteome</keyword>
<dbReference type="Pfam" id="PF00612">
    <property type="entry name" value="IQ"/>
    <property type="match status" value="1"/>
</dbReference>
<dbReference type="EMBL" id="MDYQ01000268">
    <property type="protein sequence ID" value="PRP77368.1"/>
    <property type="molecule type" value="Genomic_DNA"/>
</dbReference>
<accession>A0A2P6N079</accession>
<dbReference type="PANTHER" id="PTHR34969:SF1">
    <property type="entry name" value="TH1 DOMAIN-CONTAINING PROTEIN"/>
    <property type="match status" value="1"/>
</dbReference>
<dbReference type="PROSITE" id="PS50096">
    <property type="entry name" value="IQ"/>
    <property type="match status" value="1"/>
</dbReference>
<reference evidence="3 4" key="1">
    <citation type="journal article" date="2018" name="Genome Biol. Evol.">
        <title>Multiple Roots of Fruiting Body Formation in Amoebozoa.</title>
        <authorList>
            <person name="Hillmann F."/>
            <person name="Forbes G."/>
            <person name="Novohradska S."/>
            <person name="Ferling I."/>
            <person name="Riege K."/>
            <person name="Groth M."/>
            <person name="Westermann M."/>
            <person name="Marz M."/>
            <person name="Spaller T."/>
            <person name="Winckler T."/>
            <person name="Schaap P."/>
            <person name="Glockner G."/>
        </authorList>
    </citation>
    <scope>NUCLEOTIDE SEQUENCE [LARGE SCALE GENOMIC DNA]</scope>
    <source>
        <strain evidence="3 4">Jena</strain>
    </source>
</reference>
<dbReference type="STRING" id="1890364.A0A2P6N079"/>
<dbReference type="GO" id="GO:0003774">
    <property type="term" value="F:cytoskeletal motor activity"/>
    <property type="evidence" value="ECO:0007669"/>
    <property type="project" value="InterPro"/>
</dbReference>
<feature type="domain" description="TH1" evidence="1">
    <location>
        <begin position="58"/>
        <end position="245"/>
    </location>
</feature>
<proteinExistence type="predicted"/>
<dbReference type="PANTHER" id="PTHR34969">
    <property type="entry name" value="OS01G0621700 PROTEIN"/>
    <property type="match status" value="1"/>
</dbReference>
<dbReference type="Pfam" id="PF06017">
    <property type="entry name" value="Myosin_TH1"/>
    <property type="match status" value="1"/>
</dbReference>
<evidence type="ECO:0000313" key="2">
    <source>
        <dbReference type="EMBL" id="PRP73015.1"/>
    </source>
</evidence>
<dbReference type="InterPro" id="IPR010926">
    <property type="entry name" value="Myosin_TH1"/>
</dbReference>
<sequence>KVFLRTPQTLFDVEERRVQAFHRIATVIQAVWRSWKIRKVYIELRNESLDVFKGQKERNRMSMVRGAVSFFGDFLGLQNTPTDLGLLQPSDNRKILFSDRVNKINQAFKIQPRGLVLGEANLYNIKFFDKPKKNGTNFEVRRFTPISEISHLSVSRLADNYLVVHVPSTHDYVMETAKKTIFITLLRRQYKKITGKDLELKILESIAYKVRKGREKNLNFTKDENVVGNAQTKKSGNVLNVKISSGLNK</sequence>
<dbReference type="InterPro" id="IPR027417">
    <property type="entry name" value="P-loop_NTPase"/>
</dbReference>
<dbReference type="PROSITE" id="PS51757">
    <property type="entry name" value="TH1"/>
    <property type="match status" value="1"/>
</dbReference>